<dbReference type="Gene3D" id="6.10.290.20">
    <property type="match status" value="1"/>
</dbReference>
<reference evidence="1 3" key="1">
    <citation type="submission" date="2016-03" db="EMBL/GenBank/DDBJ databases">
        <authorList>
            <consortium name="Pathogen Informatics"/>
        </authorList>
    </citation>
    <scope>NUCLEOTIDE SEQUENCE [LARGE SCALE GENOMIC DNA]</scope>
    <source>
        <strain evidence="1">E1424</strain>
        <strain evidence="3">e1424</strain>
    </source>
</reference>
<name>A0A2J0PRZ2_9ENTR</name>
<dbReference type="Proteomes" id="UP000229974">
    <property type="component" value="Unassembled WGS sequence"/>
</dbReference>
<dbReference type="AlphaFoldDB" id="A0A2J0PRZ2"/>
<accession>A0A2J0PRZ2</accession>
<protein>
    <submittedName>
        <fullName evidence="1 2">Plasmid stability protein</fullName>
    </submittedName>
</protein>
<dbReference type="GeneID" id="63144885"/>
<dbReference type="Pfam" id="PF10784">
    <property type="entry name" value="Plasmid_stab_B"/>
    <property type="match status" value="1"/>
</dbReference>
<dbReference type="EMBL" id="FJYW01000013">
    <property type="protein sequence ID" value="CZY24845.1"/>
    <property type="molecule type" value="Genomic_DNA"/>
</dbReference>
<sequence length="129" mass="14395">MSEERKKFTVYLHPDQVADNVSLDIIDSVPRNDRGDLYRRALISGLALHHLDPRLPGLLALLLDKSFTADSLVGLISQTTGWKPSQANIRDVLAELGAGNFDSAIKPEIAEDDEQRRLEEARVKMKGLF</sequence>
<dbReference type="InterPro" id="IPR038307">
    <property type="entry name" value="StbB_sf"/>
</dbReference>
<dbReference type="OrthoDB" id="6592185at2"/>
<proteinExistence type="predicted"/>
<comment type="caution">
    <text evidence="2">The sequence shown here is derived from an EMBL/GenBank/DDBJ whole genome shotgun (WGS) entry which is preliminary data.</text>
</comment>
<evidence type="ECO:0000313" key="3">
    <source>
        <dbReference type="Proteomes" id="UP000076205"/>
    </source>
</evidence>
<evidence type="ECO:0000313" key="1">
    <source>
        <dbReference type="EMBL" id="CZY24845.1"/>
    </source>
</evidence>
<evidence type="ECO:0000313" key="2">
    <source>
        <dbReference type="EMBL" id="PJD77723.1"/>
    </source>
</evidence>
<evidence type="ECO:0000313" key="4">
    <source>
        <dbReference type="Proteomes" id="UP000229974"/>
    </source>
</evidence>
<gene>
    <name evidence="2" type="ORF">B9Q30_25820</name>
    <name evidence="1" type="ORF">SAMEA2273352_04508</name>
</gene>
<organism evidence="2 4">
    <name type="scientific">Enterobacter hormaechei</name>
    <dbReference type="NCBI Taxonomy" id="158836"/>
    <lineage>
        <taxon>Bacteria</taxon>
        <taxon>Pseudomonadati</taxon>
        <taxon>Pseudomonadota</taxon>
        <taxon>Gammaproteobacteria</taxon>
        <taxon>Enterobacterales</taxon>
        <taxon>Enterobacteriaceae</taxon>
        <taxon>Enterobacter</taxon>
        <taxon>Enterobacter cloacae complex</taxon>
    </lineage>
</organism>
<reference evidence="2 4" key="2">
    <citation type="journal article" date="2017" name="J. Antimicrob. Chemother.">
        <title>Characterization of the population structure, drug resistance mechanisms and plasmids of the community-associated Enterobacter cloacae complex in China.</title>
        <authorList>
            <person name="Zhou K."/>
            <person name="Yu W."/>
            <person name="Cao X."/>
            <person name="Shen P."/>
            <person name="Lu H."/>
            <person name="Luo Q."/>
            <person name="Rossen J.W.A."/>
            <person name="Xiao Y."/>
        </authorList>
    </citation>
    <scope>NUCLEOTIDE SEQUENCE [LARGE SCALE GENOMIC DNA]</scope>
    <source>
        <strain evidence="2 4">ECC904</strain>
    </source>
</reference>
<dbReference type="EMBL" id="NEEW01000023">
    <property type="protein sequence ID" value="PJD77723.1"/>
    <property type="molecule type" value="Genomic_DNA"/>
</dbReference>
<dbReference type="Proteomes" id="UP000076205">
    <property type="component" value="Unassembled WGS sequence"/>
</dbReference>
<dbReference type="InterPro" id="IPR019720">
    <property type="entry name" value="Plasmid_stability_protein_StbB"/>
</dbReference>
<dbReference type="RefSeq" id="WP_022650034.1">
    <property type="nucleotide sequence ID" value="NZ_BEEC01000104.1"/>
</dbReference>